<dbReference type="AlphaFoldDB" id="A0AAD5U360"/>
<comment type="caution">
    <text evidence="1">The sequence shown here is derived from an EMBL/GenBank/DDBJ whole genome shotgun (WGS) entry which is preliminary data.</text>
</comment>
<accession>A0AAD5U360</accession>
<dbReference type="Proteomes" id="UP001211065">
    <property type="component" value="Unassembled WGS sequence"/>
</dbReference>
<reference evidence="1" key="1">
    <citation type="submission" date="2020-05" db="EMBL/GenBank/DDBJ databases">
        <title>Phylogenomic resolution of chytrid fungi.</title>
        <authorList>
            <person name="Stajich J.E."/>
            <person name="Amses K."/>
            <person name="Simmons R."/>
            <person name="Seto K."/>
            <person name="Myers J."/>
            <person name="Bonds A."/>
            <person name="Quandt C.A."/>
            <person name="Barry K."/>
            <person name="Liu P."/>
            <person name="Grigoriev I."/>
            <person name="Longcore J.E."/>
            <person name="James T.Y."/>
        </authorList>
    </citation>
    <scope>NUCLEOTIDE SEQUENCE</scope>
    <source>
        <strain evidence="1">JEL0476</strain>
    </source>
</reference>
<organism evidence="1 2">
    <name type="scientific">Clydaea vesicula</name>
    <dbReference type="NCBI Taxonomy" id="447962"/>
    <lineage>
        <taxon>Eukaryota</taxon>
        <taxon>Fungi</taxon>
        <taxon>Fungi incertae sedis</taxon>
        <taxon>Chytridiomycota</taxon>
        <taxon>Chytridiomycota incertae sedis</taxon>
        <taxon>Chytridiomycetes</taxon>
        <taxon>Lobulomycetales</taxon>
        <taxon>Lobulomycetaceae</taxon>
        <taxon>Clydaea</taxon>
    </lineage>
</organism>
<name>A0AAD5U360_9FUNG</name>
<sequence>MTETIVKKTKFEWNRSYSSFTEDQAVARIKKDFADIFNSLVQIEELVDFSSVTHKTVNIKDTLYEDLCICIEVEDFPGAATKSSKEVNVNDMVFLILVKIKRENDRAKESGGFEEFVIVDTISEIPEEPILVVDSQNVYDISNKPSYGILSTGVSWSFIKYSDNDIVVSEEVTAIFPRMSQQKKRWFDQNSKVIDIIYKIILDNQNK</sequence>
<keyword evidence="2" id="KW-1185">Reference proteome</keyword>
<proteinExistence type="predicted"/>
<evidence type="ECO:0000313" key="1">
    <source>
        <dbReference type="EMBL" id="KAJ3221106.1"/>
    </source>
</evidence>
<gene>
    <name evidence="1" type="ORF">HK099_003778</name>
</gene>
<protein>
    <submittedName>
        <fullName evidence="1">Uncharacterized protein</fullName>
    </submittedName>
</protein>
<evidence type="ECO:0000313" key="2">
    <source>
        <dbReference type="Proteomes" id="UP001211065"/>
    </source>
</evidence>
<dbReference type="EMBL" id="JADGJW010000251">
    <property type="protein sequence ID" value="KAJ3221106.1"/>
    <property type="molecule type" value="Genomic_DNA"/>
</dbReference>